<dbReference type="AlphaFoldDB" id="A0A3N4I1F1"/>
<sequence>MMKSLTFTLLTLFFLSHVSAQRWLQPIIGAPGTSRVWFYPHANCIGPGIGCPEVKNGKCCSVGRPNASLHFAPHGRTFLDKLKRMKGCSRMNCEGPCVEGLSPITCHNGPYAVYSVVISTLGLLGGDNNEADRIDGEPSGGSQDCEMVSAVKWLDADGNEVIAKIPEGKLDEVIDATEKNDMNKLMELLDKK</sequence>
<evidence type="ECO:0000256" key="1">
    <source>
        <dbReference type="SAM" id="SignalP"/>
    </source>
</evidence>
<keyword evidence="1" id="KW-0732">Signal</keyword>
<protein>
    <submittedName>
        <fullName evidence="2">Uncharacterized protein</fullName>
    </submittedName>
</protein>
<gene>
    <name evidence="2" type="ORF">BJ508DRAFT_347813</name>
</gene>
<evidence type="ECO:0000313" key="3">
    <source>
        <dbReference type="Proteomes" id="UP000275078"/>
    </source>
</evidence>
<accession>A0A3N4I1F1</accession>
<dbReference type="Proteomes" id="UP000275078">
    <property type="component" value="Unassembled WGS sequence"/>
</dbReference>
<proteinExistence type="predicted"/>
<dbReference type="EMBL" id="ML119694">
    <property type="protein sequence ID" value="RPA79809.1"/>
    <property type="molecule type" value="Genomic_DNA"/>
</dbReference>
<reference evidence="2 3" key="1">
    <citation type="journal article" date="2018" name="Nat. Ecol. Evol.">
        <title>Pezizomycetes genomes reveal the molecular basis of ectomycorrhizal truffle lifestyle.</title>
        <authorList>
            <person name="Murat C."/>
            <person name="Payen T."/>
            <person name="Noel B."/>
            <person name="Kuo A."/>
            <person name="Morin E."/>
            <person name="Chen J."/>
            <person name="Kohler A."/>
            <person name="Krizsan K."/>
            <person name="Balestrini R."/>
            <person name="Da Silva C."/>
            <person name="Montanini B."/>
            <person name="Hainaut M."/>
            <person name="Levati E."/>
            <person name="Barry K.W."/>
            <person name="Belfiori B."/>
            <person name="Cichocki N."/>
            <person name="Clum A."/>
            <person name="Dockter R.B."/>
            <person name="Fauchery L."/>
            <person name="Guy J."/>
            <person name="Iotti M."/>
            <person name="Le Tacon F."/>
            <person name="Lindquist E.A."/>
            <person name="Lipzen A."/>
            <person name="Malagnac F."/>
            <person name="Mello A."/>
            <person name="Molinier V."/>
            <person name="Miyauchi S."/>
            <person name="Poulain J."/>
            <person name="Riccioni C."/>
            <person name="Rubini A."/>
            <person name="Sitrit Y."/>
            <person name="Splivallo R."/>
            <person name="Traeger S."/>
            <person name="Wang M."/>
            <person name="Zifcakova L."/>
            <person name="Wipf D."/>
            <person name="Zambonelli A."/>
            <person name="Paolocci F."/>
            <person name="Nowrousian M."/>
            <person name="Ottonello S."/>
            <person name="Baldrian P."/>
            <person name="Spatafora J.W."/>
            <person name="Henrissat B."/>
            <person name="Nagy L.G."/>
            <person name="Aury J.M."/>
            <person name="Wincker P."/>
            <person name="Grigoriev I.V."/>
            <person name="Bonfante P."/>
            <person name="Martin F.M."/>
        </authorList>
    </citation>
    <scope>NUCLEOTIDE SEQUENCE [LARGE SCALE GENOMIC DNA]</scope>
    <source>
        <strain evidence="2 3">RN42</strain>
    </source>
</reference>
<feature type="chain" id="PRO_5018109335" evidence="1">
    <location>
        <begin position="21"/>
        <end position="192"/>
    </location>
</feature>
<keyword evidence="3" id="KW-1185">Reference proteome</keyword>
<name>A0A3N4I1F1_ASCIM</name>
<organism evidence="2 3">
    <name type="scientific">Ascobolus immersus RN42</name>
    <dbReference type="NCBI Taxonomy" id="1160509"/>
    <lineage>
        <taxon>Eukaryota</taxon>
        <taxon>Fungi</taxon>
        <taxon>Dikarya</taxon>
        <taxon>Ascomycota</taxon>
        <taxon>Pezizomycotina</taxon>
        <taxon>Pezizomycetes</taxon>
        <taxon>Pezizales</taxon>
        <taxon>Ascobolaceae</taxon>
        <taxon>Ascobolus</taxon>
    </lineage>
</organism>
<evidence type="ECO:0000313" key="2">
    <source>
        <dbReference type="EMBL" id="RPA79809.1"/>
    </source>
</evidence>
<feature type="signal peptide" evidence="1">
    <location>
        <begin position="1"/>
        <end position="20"/>
    </location>
</feature>